<dbReference type="InterPro" id="IPR014957">
    <property type="entry name" value="IDEAL_dom"/>
</dbReference>
<dbReference type="InterPro" id="IPR014963">
    <property type="entry name" value="UPF0302_N"/>
</dbReference>
<feature type="domain" description="IDEAL" evidence="1">
    <location>
        <begin position="94"/>
        <end position="125"/>
    </location>
</feature>
<name>A0ABR6QMU5_9STAP</name>
<reference evidence="2 3" key="1">
    <citation type="submission" date="2020-08" db="EMBL/GenBank/DDBJ databases">
        <title>Genomic Encyclopedia of Type Strains, Phase IV (KMG-IV): sequencing the most valuable type-strain genomes for metagenomic binning, comparative biology and taxonomic classification.</title>
        <authorList>
            <person name="Goeker M."/>
        </authorList>
    </citation>
    <scope>NUCLEOTIDE SEQUENCE [LARGE SCALE GENOMIC DNA]</scope>
    <source>
        <strain evidence="2 3">DSM 22419</strain>
    </source>
</reference>
<dbReference type="Pfam" id="PF08858">
    <property type="entry name" value="IDEAL"/>
    <property type="match status" value="1"/>
</dbReference>
<proteinExistence type="predicted"/>
<evidence type="ECO:0000259" key="1">
    <source>
        <dbReference type="SMART" id="SM00914"/>
    </source>
</evidence>
<dbReference type="Gene3D" id="3.40.1530.30">
    <property type="entry name" value="Uncharacterised family UPF0302, N-terminal domain"/>
    <property type="match status" value="1"/>
</dbReference>
<evidence type="ECO:0000313" key="2">
    <source>
        <dbReference type="EMBL" id="MBB6422949.1"/>
    </source>
</evidence>
<keyword evidence="3" id="KW-1185">Reference proteome</keyword>
<dbReference type="Pfam" id="PF08864">
    <property type="entry name" value="UPF0302"/>
    <property type="match status" value="1"/>
</dbReference>
<dbReference type="InterPro" id="IPR038091">
    <property type="entry name" value="UPF0302_N_sf"/>
</dbReference>
<dbReference type="EMBL" id="JACHFF010000001">
    <property type="protein sequence ID" value="MBB6422949.1"/>
    <property type="molecule type" value="Genomic_DNA"/>
</dbReference>
<evidence type="ECO:0000313" key="3">
    <source>
        <dbReference type="Proteomes" id="UP000545588"/>
    </source>
</evidence>
<accession>A0ABR6QMU5</accession>
<dbReference type="SMART" id="SM00914">
    <property type="entry name" value="IDEAL"/>
    <property type="match status" value="1"/>
</dbReference>
<gene>
    <name evidence="2" type="ORF">HNR41_000875</name>
</gene>
<comment type="caution">
    <text evidence="2">The sequence shown here is derived from an EMBL/GenBank/DDBJ whole genome shotgun (WGS) entry which is preliminary data.</text>
</comment>
<organism evidence="2 3">
    <name type="scientific">Jeotgalicoccus coquinae</name>
    <dbReference type="NCBI Taxonomy" id="709509"/>
    <lineage>
        <taxon>Bacteria</taxon>
        <taxon>Bacillati</taxon>
        <taxon>Bacillota</taxon>
        <taxon>Bacilli</taxon>
        <taxon>Bacillales</taxon>
        <taxon>Staphylococcaceae</taxon>
        <taxon>Jeotgalicoccus</taxon>
    </lineage>
</organism>
<dbReference type="Proteomes" id="UP000545588">
    <property type="component" value="Unassembled WGS sequence"/>
</dbReference>
<sequence>MWILNFIKSHPLITHNISFTNTRLDRKLRIAESNTNRPTLMFEKNGTVTANGETIFHELNLNKTDELYVEFIFSKNDLRYNQAKSEELVKNDEILLEDIKELESLIDEALVTKDKEKFYELTDELQKLKDKRG</sequence>
<protein>
    <submittedName>
        <fullName evidence="2">Uncharacterized protein YpiB (UPF0302 family)</fullName>
    </submittedName>
</protein>